<evidence type="ECO:0000313" key="6">
    <source>
        <dbReference type="Proteomes" id="UP000534286"/>
    </source>
</evidence>
<sequence>MAATEHFQLEPVPIHVPDAVLDDLKARLRLTRWPDDAGNHDWYYGVSRSYLQELADYWLNQYDWRQAEAAINAIVPSLPGFGFSTPLPDHPDMNFWKVADLWHTSSEETRASRAGSTSRCVAVNQGTLNSSIPRPATT</sequence>
<dbReference type="AlphaFoldDB" id="A0A7W7WCC7"/>
<comment type="caution">
    <text evidence="5">The sequence shown here is derived from an EMBL/GenBank/DDBJ whole genome shotgun (WGS) entry which is preliminary data.</text>
</comment>
<keyword evidence="6" id="KW-1185">Reference proteome</keyword>
<dbReference type="GO" id="GO:0097176">
    <property type="term" value="P:epoxide metabolic process"/>
    <property type="evidence" value="ECO:0007669"/>
    <property type="project" value="TreeGrafter"/>
</dbReference>
<protein>
    <recommendedName>
        <fullName evidence="4">Epoxide hydrolase N-terminal domain-containing protein</fullName>
    </recommendedName>
</protein>
<feature type="domain" description="Epoxide hydrolase N-terminal" evidence="4">
    <location>
        <begin position="10"/>
        <end position="74"/>
    </location>
</feature>
<accession>A0A7W7WCC7</accession>
<organism evidence="5 6">
    <name type="scientific">Streptosporangium album</name>
    <dbReference type="NCBI Taxonomy" id="47479"/>
    <lineage>
        <taxon>Bacteria</taxon>
        <taxon>Bacillati</taxon>
        <taxon>Actinomycetota</taxon>
        <taxon>Actinomycetes</taxon>
        <taxon>Streptosporangiales</taxon>
        <taxon>Streptosporangiaceae</taxon>
        <taxon>Streptosporangium</taxon>
    </lineage>
</organism>
<gene>
    <name evidence="5" type="ORF">FHR32_006342</name>
</gene>
<evidence type="ECO:0000313" key="5">
    <source>
        <dbReference type="EMBL" id="MBB4941956.1"/>
    </source>
</evidence>
<keyword evidence="2" id="KW-0058">Aromatic hydrocarbons catabolism</keyword>
<dbReference type="PANTHER" id="PTHR21661">
    <property type="entry name" value="EPOXIDE HYDROLASE 1-RELATED"/>
    <property type="match status" value="1"/>
</dbReference>
<evidence type="ECO:0000256" key="1">
    <source>
        <dbReference type="ARBA" id="ARBA00010088"/>
    </source>
</evidence>
<reference evidence="5 6" key="1">
    <citation type="submission" date="2020-08" db="EMBL/GenBank/DDBJ databases">
        <title>Sequencing the genomes of 1000 actinobacteria strains.</title>
        <authorList>
            <person name="Klenk H.-P."/>
        </authorList>
    </citation>
    <scope>NUCLEOTIDE SEQUENCE [LARGE SCALE GENOMIC DNA]</scope>
    <source>
        <strain evidence="5 6">DSM 43023</strain>
    </source>
</reference>
<dbReference type="Proteomes" id="UP000534286">
    <property type="component" value="Unassembled WGS sequence"/>
</dbReference>
<evidence type="ECO:0000256" key="3">
    <source>
        <dbReference type="ARBA" id="ARBA00022801"/>
    </source>
</evidence>
<dbReference type="GO" id="GO:0004301">
    <property type="term" value="F:epoxide hydrolase activity"/>
    <property type="evidence" value="ECO:0007669"/>
    <property type="project" value="TreeGrafter"/>
</dbReference>
<proteinExistence type="inferred from homology"/>
<dbReference type="RefSeq" id="WP_184758012.1">
    <property type="nucleotide sequence ID" value="NZ_BAABEK010000034.1"/>
</dbReference>
<evidence type="ECO:0000256" key="2">
    <source>
        <dbReference type="ARBA" id="ARBA00022797"/>
    </source>
</evidence>
<keyword evidence="3" id="KW-0378">Hydrolase</keyword>
<comment type="similarity">
    <text evidence="1">Belongs to the peptidase S33 family.</text>
</comment>
<dbReference type="PANTHER" id="PTHR21661:SF35">
    <property type="entry name" value="EPOXIDE HYDROLASE"/>
    <property type="match status" value="1"/>
</dbReference>
<dbReference type="SUPFAM" id="SSF53474">
    <property type="entry name" value="alpha/beta-Hydrolases"/>
    <property type="match status" value="1"/>
</dbReference>
<dbReference type="EMBL" id="JACHJU010000003">
    <property type="protein sequence ID" value="MBB4941956.1"/>
    <property type="molecule type" value="Genomic_DNA"/>
</dbReference>
<name>A0A7W7WCC7_9ACTN</name>
<dbReference type="InterPro" id="IPR029058">
    <property type="entry name" value="AB_hydrolase_fold"/>
</dbReference>
<dbReference type="Pfam" id="PF06441">
    <property type="entry name" value="EHN"/>
    <property type="match status" value="1"/>
</dbReference>
<dbReference type="Gene3D" id="3.40.50.1820">
    <property type="entry name" value="alpha/beta hydrolase"/>
    <property type="match status" value="2"/>
</dbReference>
<evidence type="ECO:0000259" key="4">
    <source>
        <dbReference type="Pfam" id="PF06441"/>
    </source>
</evidence>
<dbReference type="InterPro" id="IPR010497">
    <property type="entry name" value="Epoxide_hydro_N"/>
</dbReference>